<evidence type="ECO:0000313" key="16">
    <source>
        <dbReference type="EMBL" id="OIJ14049.1"/>
    </source>
</evidence>
<proteinExistence type="inferred from homology"/>
<evidence type="ECO:0000256" key="2">
    <source>
        <dbReference type="ARBA" id="ARBA00007395"/>
    </source>
</evidence>
<feature type="binding site" description="covalent" evidence="13">
    <location>
        <position position="66"/>
    </location>
    <ligand>
        <name>heme</name>
        <dbReference type="ChEBI" id="CHEBI:30413"/>
        <label>2</label>
    </ligand>
</feature>
<evidence type="ECO:0000256" key="8">
    <source>
        <dbReference type="ARBA" id="ARBA00022982"/>
    </source>
</evidence>
<evidence type="ECO:0000256" key="13">
    <source>
        <dbReference type="PIRSR" id="PIRSR000013-1"/>
    </source>
</evidence>
<keyword evidence="5 12" id="KW-0349">Heme</keyword>
<feature type="binding site" description="axial binding residue" evidence="14">
    <location>
        <position position="141"/>
    </location>
    <ligand>
        <name>heme</name>
        <dbReference type="ChEBI" id="CHEBI:30413"/>
        <label>4</label>
    </ligand>
    <ligandPart>
        <name>Fe</name>
        <dbReference type="ChEBI" id="CHEBI:18248"/>
    </ligandPart>
</feature>
<feature type="binding site" description="covalent" evidence="13">
    <location>
        <position position="40"/>
    </location>
    <ligand>
        <name>heme</name>
        <dbReference type="ChEBI" id="CHEBI:30413"/>
        <label>1</label>
    </ligand>
</feature>
<dbReference type="PIRSF" id="PIRSF000013">
    <property type="entry name" value="4_hem_cytochrm_NapC"/>
    <property type="match status" value="1"/>
</dbReference>
<feature type="binding site" description="covalent" evidence="13">
    <location>
        <position position="43"/>
    </location>
    <ligand>
        <name>heme</name>
        <dbReference type="ChEBI" id="CHEBI:30413"/>
        <label>1</label>
    </ligand>
</feature>
<comment type="caution">
    <text evidence="16">The sequence shown here is derived from an EMBL/GenBank/DDBJ whole genome shotgun (WGS) entry which is preliminary data.</text>
</comment>
<evidence type="ECO:0000256" key="14">
    <source>
        <dbReference type="PIRSR" id="PIRSR000013-2"/>
    </source>
</evidence>
<dbReference type="GO" id="GO:0009055">
    <property type="term" value="F:electron transfer activity"/>
    <property type="evidence" value="ECO:0007669"/>
    <property type="project" value="TreeGrafter"/>
</dbReference>
<dbReference type="Proteomes" id="UP000180098">
    <property type="component" value="Unassembled WGS sequence"/>
</dbReference>
<dbReference type="AlphaFoldDB" id="A0A1S2LND4"/>
<protein>
    <recommendedName>
        <fullName evidence="12">Cytochrome c-type protein</fullName>
    </recommendedName>
</protein>
<dbReference type="Pfam" id="PF03264">
    <property type="entry name" value="Cytochrom_NNT"/>
    <property type="match status" value="1"/>
</dbReference>
<feature type="binding site" description="covalent" evidence="13">
    <location>
        <position position="111"/>
    </location>
    <ligand>
        <name>heme</name>
        <dbReference type="ChEBI" id="CHEBI:30413"/>
        <label>3</label>
    </ligand>
</feature>
<dbReference type="RefSeq" id="WP_071312744.1">
    <property type="nucleotide sequence ID" value="NZ_MLQQ01000010.1"/>
</dbReference>
<dbReference type="PANTHER" id="PTHR30333:SF1">
    <property type="entry name" value="CYTOCHROME C-TYPE PROTEIN NAPC"/>
    <property type="match status" value="1"/>
</dbReference>
<comment type="cofactor">
    <cofactor evidence="13">
        <name>heme</name>
        <dbReference type="ChEBI" id="CHEBI:30413"/>
    </cofactor>
    <text evidence="13">Binds 4 heme groups per subunit.</text>
</comment>
<feature type="binding site" description="covalent" evidence="13">
    <location>
        <position position="140"/>
    </location>
    <ligand>
        <name>heme</name>
        <dbReference type="ChEBI" id="CHEBI:30413"/>
        <label>4</label>
    </ligand>
</feature>
<dbReference type="InterPro" id="IPR038266">
    <property type="entry name" value="NapC/NirT_cytc_sf"/>
</dbReference>
<dbReference type="SUPFAM" id="SSF48695">
    <property type="entry name" value="Multiheme cytochromes"/>
    <property type="match status" value="1"/>
</dbReference>
<evidence type="ECO:0000313" key="17">
    <source>
        <dbReference type="Proteomes" id="UP000180098"/>
    </source>
</evidence>
<dbReference type="InterPro" id="IPR005126">
    <property type="entry name" value="NapC/NirT_cyt_c_N"/>
</dbReference>
<feature type="binding site" description="axial binding residue" evidence="14">
    <location>
        <position position="112"/>
    </location>
    <ligand>
        <name>heme</name>
        <dbReference type="ChEBI" id="CHEBI:30413"/>
        <label>3</label>
    </ligand>
    <ligandPart>
        <name>Fe</name>
        <dbReference type="ChEBI" id="CHEBI:18248"/>
    </ligandPart>
</feature>
<dbReference type="PANTHER" id="PTHR30333">
    <property type="entry name" value="CYTOCHROME C-TYPE PROTEIN"/>
    <property type="match status" value="1"/>
</dbReference>
<sequence length="155" mass="16874">MFKKINKKLSLIILGSIFVGIVLAVVTNQGVKATSSDGFCLSCHDAPEFVEQFEARSHAEVSCIDCHTKGLVQDKVEGTKKAFSTLAGQIDPNNYDELVSKGVSDDKCLSCHNLDNDNRSDAFLSGHAIYAENNLSCTDCHDGPSIHGYLRDYSN</sequence>
<dbReference type="GO" id="GO:0020037">
    <property type="term" value="F:heme binding"/>
    <property type="evidence" value="ECO:0007669"/>
    <property type="project" value="InterPro"/>
</dbReference>
<keyword evidence="11" id="KW-0472">Membrane</keyword>
<feature type="binding site" description="axial binding residue" evidence="14">
    <location>
        <position position="67"/>
    </location>
    <ligand>
        <name>heme</name>
        <dbReference type="ChEBI" id="CHEBI:30413"/>
        <label>2</label>
    </ligand>
    <ligandPart>
        <name>Fe</name>
        <dbReference type="ChEBI" id="CHEBI:18248"/>
    </ligandPart>
</feature>
<evidence type="ECO:0000256" key="10">
    <source>
        <dbReference type="ARBA" id="ARBA00023004"/>
    </source>
</evidence>
<dbReference type="GO" id="GO:0019333">
    <property type="term" value="P:denitrification pathway"/>
    <property type="evidence" value="ECO:0007669"/>
    <property type="project" value="InterPro"/>
</dbReference>
<keyword evidence="3 12" id="KW-0813">Transport</keyword>
<organism evidence="16 17">
    <name type="scientific">Anaerobacillus arseniciselenatis</name>
    <dbReference type="NCBI Taxonomy" id="85682"/>
    <lineage>
        <taxon>Bacteria</taxon>
        <taxon>Bacillati</taxon>
        <taxon>Bacillota</taxon>
        <taxon>Bacilli</taxon>
        <taxon>Bacillales</taxon>
        <taxon>Bacillaceae</taxon>
        <taxon>Anaerobacillus</taxon>
    </lineage>
</organism>
<keyword evidence="7 12" id="KW-0479">Metal-binding</keyword>
<name>A0A1S2LND4_9BACI</name>
<keyword evidence="6" id="KW-0812">Transmembrane</keyword>
<evidence type="ECO:0000256" key="9">
    <source>
        <dbReference type="ARBA" id="ARBA00022989"/>
    </source>
</evidence>
<evidence type="ECO:0000256" key="5">
    <source>
        <dbReference type="ARBA" id="ARBA00022617"/>
    </source>
</evidence>
<dbReference type="GO" id="GO:0005886">
    <property type="term" value="C:plasma membrane"/>
    <property type="evidence" value="ECO:0007669"/>
    <property type="project" value="UniProtKB-SubCell"/>
</dbReference>
<feature type="binding site" description="covalent" evidence="13">
    <location>
        <position position="63"/>
    </location>
    <ligand>
        <name>heme</name>
        <dbReference type="ChEBI" id="CHEBI:30413"/>
        <label>2</label>
    </ligand>
</feature>
<comment type="subcellular location">
    <subcellularLocation>
        <location evidence="1">Cell membrane</location>
        <topology evidence="1">Single-pass membrane protein</topology>
    </subcellularLocation>
</comment>
<keyword evidence="17" id="KW-1185">Reference proteome</keyword>
<evidence type="ECO:0000256" key="6">
    <source>
        <dbReference type="ARBA" id="ARBA00022692"/>
    </source>
</evidence>
<dbReference type="Gene3D" id="1.10.3820.10">
    <property type="entry name" value="Di-heme elbow motif domain"/>
    <property type="match status" value="1"/>
</dbReference>
<reference evidence="16 17" key="1">
    <citation type="submission" date="2016-10" db="EMBL/GenBank/DDBJ databases">
        <title>Draft genome sequences of four alkaliphilic bacteria belonging to the Anaerobacillus genus.</title>
        <authorList>
            <person name="Bassil N.M."/>
            <person name="Lloyd J.R."/>
        </authorList>
    </citation>
    <scope>NUCLEOTIDE SEQUENCE [LARGE SCALE GENOMIC DNA]</scope>
    <source>
        <strain evidence="16 17">DSM 15340</strain>
    </source>
</reference>
<dbReference type="GO" id="GO:0009061">
    <property type="term" value="P:anaerobic respiration"/>
    <property type="evidence" value="ECO:0007669"/>
    <property type="project" value="TreeGrafter"/>
</dbReference>
<keyword evidence="4" id="KW-1003">Cell membrane</keyword>
<accession>A0A1S2LND4</accession>
<evidence type="ECO:0000256" key="12">
    <source>
        <dbReference type="PIRNR" id="PIRNR000013"/>
    </source>
</evidence>
<evidence type="ECO:0000256" key="4">
    <source>
        <dbReference type="ARBA" id="ARBA00022475"/>
    </source>
</evidence>
<feature type="binding site" description="covalent" evidence="13">
    <location>
        <position position="108"/>
    </location>
    <ligand>
        <name>heme</name>
        <dbReference type="ChEBI" id="CHEBI:30413"/>
        <label>3</label>
    </ligand>
</feature>
<evidence type="ECO:0000259" key="15">
    <source>
        <dbReference type="Pfam" id="PF03264"/>
    </source>
</evidence>
<evidence type="ECO:0000256" key="11">
    <source>
        <dbReference type="ARBA" id="ARBA00023136"/>
    </source>
</evidence>
<evidence type="ECO:0000256" key="3">
    <source>
        <dbReference type="ARBA" id="ARBA00022448"/>
    </source>
</evidence>
<dbReference type="GO" id="GO:0046872">
    <property type="term" value="F:metal ion binding"/>
    <property type="evidence" value="ECO:0007669"/>
    <property type="project" value="UniProtKB-KW"/>
</dbReference>
<keyword evidence="8 12" id="KW-0249">Electron transport</keyword>
<dbReference type="OrthoDB" id="9782159at2"/>
<dbReference type="InterPro" id="IPR036280">
    <property type="entry name" value="Multihaem_cyt_sf"/>
</dbReference>
<feature type="binding site" description="axial binding residue" evidence="14">
    <location>
        <position position="58"/>
    </location>
    <ligand>
        <name>heme</name>
        <dbReference type="ChEBI" id="CHEBI:30413"/>
        <label>3</label>
    </ligand>
    <ligandPart>
        <name>Fe</name>
        <dbReference type="ChEBI" id="CHEBI:18248"/>
    </ligandPart>
</feature>
<keyword evidence="9" id="KW-1133">Transmembrane helix</keyword>
<dbReference type="EMBL" id="MLQQ01000010">
    <property type="protein sequence ID" value="OIJ14049.1"/>
    <property type="molecule type" value="Genomic_DNA"/>
</dbReference>
<dbReference type="InterPro" id="IPR051174">
    <property type="entry name" value="Cytochrome_c-type_ET"/>
</dbReference>
<gene>
    <name evidence="16" type="ORF">BKP35_07555</name>
</gene>
<keyword evidence="10 12" id="KW-0408">Iron</keyword>
<comment type="similarity">
    <text evidence="2">Belongs to the NapC/NirT/NrfH family.</text>
</comment>
<feature type="domain" description="NapC/NirT cytochrome c N-terminal" evidence="15">
    <location>
        <begin position="7"/>
        <end position="143"/>
    </location>
</feature>
<evidence type="ECO:0000256" key="7">
    <source>
        <dbReference type="ARBA" id="ARBA00022723"/>
    </source>
</evidence>
<dbReference type="InterPro" id="IPR024717">
    <property type="entry name" value="NapC/NirT/NrfH"/>
</dbReference>
<feature type="binding site" description="covalent" evidence="13">
    <location>
        <position position="137"/>
    </location>
    <ligand>
        <name>heme</name>
        <dbReference type="ChEBI" id="CHEBI:30413"/>
        <label>4</label>
    </ligand>
</feature>
<evidence type="ECO:0000256" key="1">
    <source>
        <dbReference type="ARBA" id="ARBA00004162"/>
    </source>
</evidence>
<comment type="PTM">
    <text evidence="12">Binds 4 heme groups per subunit.</text>
</comment>